<dbReference type="PANTHER" id="PTHR30106:SF2">
    <property type="entry name" value="UPF0324 INNER MEMBRANE PROTEIN YEIH"/>
    <property type="match status" value="1"/>
</dbReference>
<feature type="transmembrane region" description="Helical" evidence="7">
    <location>
        <begin position="103"/>
        <end position="125"/>
    </location>
</feature>
<dbReference type="Pfam" id="PF03601">
    <property type="entry name" value="Cons_hypoth698"/>
    <property type="match status" value="1"/>
</dbReference>
<evidence type="ECO:0000256" key="6">
    <source>
        <dbReference type="ARBA" id="ARBA00023136"/>
    </source>
</evidence>
<dbReference type="EMBL" id="CP015506">
    <property type="protein sequence ID" value="AND40761.1"/>
    <property type="molecule type" value="Genomic_DNA"/>
</dbReference>
<dbReference type="eggNOG" id="COG2855">
    <property type="taxonomic scope" value="Bacteria"/>
</dbReference>
<evidence type="ECO:0008006" key="10">
    <source>
        <dbReference type="Google" id="ProtNLM"/>
    </source>
</evidence>
<protein>
    <recommendedName>
        <fullName evidence="10">Sulfate exporter family transporter</fullName>
    </recommendedName>
</protein>
<evidence type="ECO:0000313" key="8">
    <source>
        <dbReference type="EMBL" id="AND40761.1"/>
    </source>
</evidence>
<keyword evidence="6 7" id="KW-0472">Membrane</keyword>
<dbReference type="STRING" id="1196031.A361_16915"/>
<keyword evidence="3" id="KW-1003">Cell membrane</keyword>
<name>A0A161J5Q6_9BACI</name>
<proteinExistence type="inferred from homology"/>
<sequence length="347" mass="36808">MEAQKIQEYVIEEPKKKQKAIGFAKGLLLTLILAVLAGQIANLPFFSILGIMILSILMGGIWGNTLSVPADAHSGIQFSSKVLLRAGIILLGFRLNLQEIISAGFSIMIIDVVVIVFTMSFILLLGKAFRINKKLSALLAAGTAICGAAAIIAIAPIVKSKEEQTAVAVSCIAVLGTIGAILYIVLFPLLPISEQEYGVLAGATLHELAHVVAAGVPGGDASSDSAILVKLGRVLLLIPVALIISFVYSRKNTGKSRNIGKLPIPWFIFGFLLTSLINTLFSIPGSIISIFLLLSTYLLAMGMAGLGLNIKWKDFVKVGFKPVAVAIAGFLGLLAITPLLLLLYKIF</sequence>
<feature type="transmembrane region" description="Helical" evidence="7">
    <location>
        <begin position="262"/>
        <end position="281"/>
    </location>
</feature>
<evidence type="ECO:0000313" key="9">
    <source>
        <dbReference type="Proteomes" id="UP000077856"/>
    </source>
</evidence>
<evidence type="ECO:0000256" key="7">
    <source>
        <dbReference type="SAM" id="Phobius"/>
    </source>
</evidence>
<dbReference type="AlphaFoldDB" id="A0A161J5Q6"/>
<feature type="transmembrane region" description="Helical" evidence="7">
    <location>
        <begin position="20"/>
        <end position="40"/>
    </location>
</feature>
<evidence type="ECO:0000256" key="1">
    <source>
        <dbReference type="ARBA" id="ARBA00004651"/>
    </source>
</evidence>
<evidence type="ECO:0000256" key="5">
    <source>
        <dbReference type="ARBA" id="ARBA00022989"/>
    </source>
</evidence>
<comment type="subcellular location">
    <subcellularLocation>
        <location evidence="1">Cell membrane</location>
        <topology evidence="1">Multi-pass membrane protein</topology>
    </subcellularLocation>
</comment>
<evidence type="ECO:0000256" key="2">
    <source>
        <dbReference type="ARBA" id="ARBA00007977"/>
    </source>
</evidence>
<accession>A0A161J5Q6</accession>
<dbReference type="RefSeq" id="WP_019382364.1">
    <property type="nucleotide sequence ID" value="NZ_CP015506.1"/>
</dbReference>
<evidence type="ECO:0000256" key="4">
    <source>
        <dbReference type="ARBA" id="ARBA00022692"/>
    </source>
</evidence>
<reference evidence="8 9" key="1">
    <citation type="submission" date="2016-04" db="EMBL/GenBank/DDBJ databases">
        <title>Complete genome sequence of Bacillus oceanisediminis strain 2691.</title>
        <authorList>
            <person name="Jeong H."/>
            <person name="Kim H.J."/>
            <person name="Lee D.-W."/>
        </authorList>
    </citation>
    <scope>NUCLEOTIDE SEQUENCE [LARGE SCALE GENOMIC DNA]</scope>
    <source>
        <strain evidence="8 9">2691</strain>
    </source>
</reference>
<dbReference type="Proteomes" id="UP000077856">
    <property type="component" value="Chromosome"/>
</dbReference>
<gene>
    <name evidence="8" type="ORF">A361_16915</name>
</gene>
<feature type="transmembrane region" description="Helical" evidence="7">
    <location>
        <begin position="322"/>
        <end position="344"/>
    </location>
</feature>
<evidence type="ECO:0000256" key="3">
    <source>
        <dbReference type="ARBA" id="ARBA00022475"/>
    </source>
</evidence>
<comment type="similarity">
    <text evidence="2">Belongs to the UPF0324 family.</text>
</comment>
<dbReference type="GO" id="GO:0005886">
    <property type="term" value="C:plasma membrane"/>
    <property type="evidence" value="ECO:0007669"/>
    <property type="project" value="UniProtKB-SubCell"/>
</dbReference>
<keyword evidence="5 7" id="KW-1133">Transmembrane helix</keyword>
<keyword evidence="4 7" id="KW-0812">Transmembrane</keyword>
<dbReference type="PANTHER" id="PTHR30106">
    <property type="entry name" value="INNER MEMBRANE PROTEIN YEIH-RELATED"/>
    <property type="match status" value="1"/>
</dbReference>
<feature type="transmembrane region" description="Helical" evidence="7">
    <location>
        <begin position="137"/>
        <end position="158"/>
    </location>
</feature>
<dbReference type="KEGG" id="bon:A361_16915"/>
<feature type="transmembrane region" description="Helical" evidence="7">
    <location>
        <begin position="164"/>
        <end position="190"/>
    </location>
</feature>
<dbReference type="InterPro" id="IPR018383">
    <property type="entry name" value="UPF0324_pro"/>
</dbReference>
<feature type="transmembrane region" description="Helical" evidence="7">
    <location>
        <begin position="231"/>
        <end position="250"/>
    </location>
</feature>
<organism evidence="8 9">
    <name type="scientific">Cytobacillus oceanisediminis 2691</name>
    <dbReference type="NCBI Taxonomy" id="1196031"/>
    <lineage>
        <taxon>Bacteria</taxon>
        <taxon>Bacillati</taxon>
        <taxon>Bacillota</taxon>
        <taxon>Bacilli</taxon>
        <taxon>Bacillales</taxon>
        <taxon>Bacillaceae</taxon>
        <taxon>Cytobacillus</taxon>
    </lineage>
</organism>
<feature type="transmembrane region" description="Helical" evidence="7">
    <location>
        <begin position="287"/>
        <end position="310"/>
    </location>
</feature>
<feature type="transmembrane region" description="Helical" evidence="7">
    <location>
        <begin position="46"/>
        <end position="66"/>
    </location>
</feature>